<dbReference type="RefSeq" id="WP_002919306.1">
    <property type="nucleotide sequence ID" value="NZ_CP076609.1"/>
</dbReference>
<dbReference type="Proteomes" id="UP000280406">
    <property type="component" value="Unassembled WGS sequence"/>
</dbReference>
<proteinExistence type="predicted"/>
<organism evidence="1 2">
    <name type="scientific">Streptococcus sanguinis</name>
    <dbReference type="NCBI Taxonomy" id="1305"/>
    <lineage>
        <taxon>Bacteria</taxon>
        <taxon>Bacillati</taxon>
        <taxon>Bacillota</taxon>
        <taxon>Bacilli</taxon>
        <taxon>Lactobacillales</taxon>
        <taxon>Streptococcaceae</taxon>
        <taxon>Streptococcus</taxon>
    </lineage>
</organism>
<name>A0AB74DUK5_STRSA</name>
<evidence type="ECO:0000313" key="1">
    <source>
        <dbReference type="EMBL" id="RSI51667.1"/>
    </source>
</evidence>
<dbReference type="AlphaFoldDB" id="A0AB74DUK5"/>
<dbReference type="InterPro" id="IPR011664">
    <property type="entry name" value="Abi_system_AbiD/AbiF-like"/>
</dbReference>
<dbReference type="Pfam" id="PF07751">
    <property type="entry name" value="Abi_2"/>
    <property type="match status" value="1"/>
</dbReference>
<dbReference type="EMBL" id="RJND01000006">
    <property type="protein sequence ID" value="RSI51667.1"/>
    <property type="molecule type" value="Genomic_DNA"/>
</dbReference>
<evidence type="ECO:0000313" key="2">
    <source>
        <dbReference type="Proteomes" id="UP000280406"/>
    </source>
</evidence>
<protein>
    <submittedName>
        <fullName evidence="1">Abi-like protein</fullName>
    </submittedName>
</protein>
<comment type="caution">
    <text evidence="1">The sequence shown here is derived from an EMBL/GenBank/DDBJ whole genome shotgun (WGS) entry which is preliminary data.</text>
</comment>
<accession>A0AB74DUK5</accession>
<sequence>MTRQRKLNNRELVTHLVSKGVTFKTVSQGQAITFLDKNNYYYKLASFRKNFKKKDGKYLDLDFAYLKDLASLDMKIRNILLNMAVNVEHFIKVELSRQINNNPSEDGYSILVDFKRSKYGNYYEITKRKFKQSRYQSAMYEKRKRDYPYWALLEHMDYGCLIKFVTFYYDKYKPKSLKKAYELGDGARHIRNACAHNSVLLINVFEKNGKLSNVNATVSTFAKQADVLKYKNYKKVNDLISLFVLAKAYCSPAVLSFQKQFIEEFLKRCKRYESSYLRNPELTKMMVIFQKIVDIL</sequence>
<reference evidence="1 2" key="1">
    <citation type="submission" date="2018-11" db="EMBL/GenBank/DDBJ databases">
        <title>Species Designations Belie Phenotypic and Genotypic Heterogeneity in Oral Streptococci.</title>
        <authorList>
            <person name="Velsko I."/>
        </authorList>
    </citation>
    <scope>NUCLEOTIDE SEQUENCE [LARGE SCALE GENOMIC DNA]</scope>
    <source>
        <strain evidence="1 2">BCC37</strain>
    </source>
</reference>
<gene>
    <name evidence="1" type="ORF">D8869_09510</name>
</gene>